<gene>
    <name evidence="2" type="ORF">B7G68_18590</name>
</gene>
<evidence type="ECO:0000256" key="1">
    <source>
        <dbReference type="SAM" id="MobiDB-lite"/>
    </source>
</evidence>
<dbReference type="EMBL" id="CP027850">
    <property type="protein sequence ID" value="AVQ03667.1"/>
    <property type="molecule type" value="Genomic_DNA"/>
</dbReference>
<organism evidence="2 3">
    <name type="scientific">Caulobacter segnis</name>
    <dbReference type="NCBI Taxonomy" id="88688"/>
    <lineage>
        <taxon>Bacteria</taxon>
        <taxon>Pseudomonadati</taxon>
        <taxon>Pseudomonadota</taxon>
        <taxon>Alphaproteobacteria</taxon>
        <taxon>Caulobacterales</taxon>
        <taxon>Caulobacteraceae</taxon>
        <taxon>Caulobacter</taxon>
    </lineage>
</organism>
<sequence>MPRRLHGGQSPPPGLGPFSYSFRPSPAGRGGAILIRGPEGAPPPAPGDLLTLALDDDRDAQFEVTEITNAADGWWASCERRGRSDGEDGD</sequence>
<protein>
    <recommendedName>
        <fullName evidence="4">SH3 domain-containing protein</fullName>
    </recommendedName>
</protein>
<dbReference type="Proteomes" id="UP000240527">
    <property type="component" value="Chromosome"/>
</dbReference>
<evidence type="ECO:0008006" key="4">
    <source>
        <dbReference type="Google" id="ProtNLM"/>
    </source>
</evidence>
<evidence type="ECO:0000313" key="2">
    <source>
        <dbReference type="EMBL" id="AVQ03667.1"/>
    </source>
</evidence>
<name>A0ABM6TKB6_9CAUL</name>
<evidence type="ECO:0000313" key="3">
    <source>
        <dbReference type="Proteomes" id="UP000240527"/>
    </source>
</evidence>
<accession>A0ABM6TKB6</accession>
<proteinExistence type="predicted"/>
<reference evidence="2 3" key="1">
    <citation type="journal article" date="2015" name="Biotechnol. Bioeng.">
        <title>Genome sequence and phenotypic characterization of Caulobacter segnis.</title>
        <authorList>
            <person name="Patel S."/>
            <person name="Fletcher B."/>
            <person name="Scott D.C."/>
            <person name="Ely B."/>
        </authorList>
    </citation>
    <scope>NUCLEOTIDE SEQUENCE [LARGE SCALE GENOMIC DNA]</scope>
    <source>
        <strain evidence="2 3">TK0059</strain>
    </source>
</reference>
<feature type="region of interest" description="Disordered" evidence="1">
    <location>
        <begin position="1"/>
        <end position="46"/>
    </location>
</feature>
<keyword evidence="3" id="KW-1185">Reference proteome</keyword>
<dbReference type="RefSeq" id="WP_013080700.1">
    <property type="nucleotide sequence ID" value="NZ_CP027850.1"/>
</dbReference>